<keyword evidence="6" id="KW-0812">Transmembrane</keyword>
<evidence type="ECO:0000256" key="4">
    <source>
        <dbReference type="ARBA" id="ARBA00022553"/>
    </source>
</evidence>
<dbReference type="Gene3D" id="6.10.340.10">
    <property type="match status" value="1"/>
</dbReference>
<dbReference type="InterPro" id="IPR004358">
    <property type="entry name" value="Sig_transdc_His_kin-like_C"/>
</dbReference>
<keyword evidence="5" id="KW-0808">Transferase</keyword>
<feature type="domain" description="Histidine kinase" evidence="11">
    <location>
        <begin position="130"/>
        <end position="340"/>
    </location>
</feature>
<dbReference type="EMBL" id="BOMG01000156">
    <property type="protein sequence ID" value="GID62015.1"/>
    <property type="molecule type" value="Genomic_DNA"/>
</dbReference>
<dbReference type="Pfam" id="PF00512">
    <property type="entry name" value="HisKA"/>
    <property type="match status" value="1"/>
</dbReference>
<accession>A0ABQ3XU73</accession>
<comment type="subcellular location">
    <subcellularLocation>
        <location evidence="2">Cell membrane</location>
    </subcellularLocation>
</comment>
<dbReference type="Gene3D" id="3.30.565.10">
    <property type="entry name" value="Histidine kinase-like ATPase, C-terminal domain"/>
    <property type="match status" value="1"/>
</dbReference>
<protein>
    <recommendedName>
        <fullName evidence="3">histidine kinase</fullName>
        <ecNumber evidence="3">2.7.13.3</ecNumber>
    </recommendedName>
</protein>
<evidence type="ECO:0000256" key="10">
    <source>
        <dbReference type="ARBA" id="ARBA00023136"/>
    </source>
</evidence>
<dbReference type="RefSeq" id="WP_203810553.1">
    <property type="nucleotide sequence ID" value="NZ_BAAAQE010000119.1"/>
</dbReference>
<evidence type="ECO:0000259" key="11">
    <source>
        <dbReference type="PROSITE" id="PS50109"/>
    </source>
</evidence>
<dbReference type="PROSITE" id="PS50885">
    <property type="entry name" value="HAMP"/>
    <property type="match status" value="1"/>
</dbReference>
<dbReference type="PROSITE" id="PS50109">
    <property type="entry name" value="HIS_KIN"/>
    <property type="match status" value="1"/>
</dbReference>
<evidence type="ECO:0000256" key="5">
    <source>
        <dbReference type="ARBA" id="ARBA00022679"/>
    </source>
</evidence>
<keyword evidence="4" id="KW-0597">Phosphoprotein</keyword>
<dbReference type="Pfam" id="PF02518">
    <property type="entry name" value="HATPase_c"/>
    <property type="match status" value="1"/>
</dbReference>
<dbReference type="CDD" id="cd00075">
    <property type="entry name" value="HATPase"/>
    <property type="match status" value="1"/>
</dbReference>
<dbReference type="SMART" id="SM00304">
    <property type="entry name" value="HAMP"/>
    <property type="match status" value="1"/>
</dbReference>
<keyword evidence="7 13" id="KW-0418">Kinase</keyword>
<keyword evidence="14" id="KW-1185">Reference proteome</keyword>
<dbReference type="InterPro" id="IPR036890">
    <property type="entry name" value="HATPase_C_sf"/>
</dbReference>
<dbReference type="InterPro" id="IPR003661">
    <property type="entry name" value="HisK_dim/P_dom"/>
</dbReference>
<gene>
    <name evidence="13" type="ORF">Aco03nite_104190</name>
</gene>
<dbReference type="PRINTS" id="PR00344">
    <property type="entry name" value="BCTRLSENSOR"/>
</dbReference>
<dbReference type="CDD" id="cd00082">
    <property type="entry name" value="HisKA"/>
    <property type="match status" value="1"/>
</dbReference>
<dbReference type="SUPFAM" id="SSF55874">
    <property type="entry name" value="ATPase domain of HSP90 chaperone/DNA topoisomerase II/histidine kinase"/>
    <property type="match status" value="1"/>
</dbReference>
<comment type="catalytic activity">
    <reaction evidence="1">
        <text>ATP + protein L-histidine = ADP + protein N-phospho-L-histidine.</text>
        <dbReference type="EC" id="2.7.13.3"/>
    </reaction>
</comment>
<dbReference type="InterPro" id="IPR003660">
    <property type="entry name" value="HAMP_dom"/>
</dbReference>
<keyword evidence="8" id="KW-1133">Transmembrane helix</keyword>
<keyword evidence="10" id="KW-0472">Membrane</keyword>
<name>A0ABQ3XU73_9ACTN</name>
<proteinExistence type="predicted"/>
<comment type="caution">
    <text evidence="13">The sequence shown here is derived from an EMBL/GenBank/DDBJ whole genome shotgun (WGS) entry which is preliminary data.</text>
</comment>
<dbReference type="GO" id="GO:0016301">
    <property type="term" value="F:kinase activity"/>
    <property type="evidence" value="ECO:0007669"/>
    <property type="project" value="UniProtKB-KW"/>
</dbReference>
<dbReference type="InterPro" id="IPR003594">
    <property type="entry name" value="HATPase_dom"/>
</dbReference>
<evidence type="ECO:0000256" key="7">
    <source>
        <dbReference type="ARBA" id="ARBA00022777"/>
    </source>
</evidence>
<evidence type="ECO:0000313" key="14">
    <source>
        <dbReference type="Proteomes" id="UP000612282"/>
    </source>
</evidence>
<reference evidence="13 14" key="1">
    <citation type="submission" date="2021-01" db="EMBL/GenBank/DDBJ databases">
        <title>Whole genome shotgun sequence of Actinoplanes couchii NBRC 106145.</title>
        <authorList>
            <person name="Komaki H."/>
            <person name="Tamura T."/>
        </authorList>
    </citation>
    <scope>NUCLEOTIDE SEQUENCE [LARGE SCALE GENOMIC DNA]</scope>
    <source>
        <strain evidence="13 14">NBRC 106145</strain>
    </source>
</reference>
<dbReference type="InterPro" id="IPR005467">
    <property type="entry name" value="His_kinase_dom"/>
</dbReference>
<dbReference type="EC" id="2.7.13.3" evidence="3"/>
<feature type="domain" description="HAMP" evidence="12">
    <location>
        <begin position="68"/>
        <end position="122"/>
    </location>
</feature>
<evidence type="ECO:0000256" key="1">
    <source>
        <dbReference type="ARBA" id="ARBA00000085"/>
    </source>
</evidence>
<keyword evidence="9" id="KW-0902">Two-component regulatory system</keyword>
<evidence type="ECO:0000313" key="13">
    <source>
        <dbReference type="EMBL" id="GID62015.1"/>
    </source>
</evidence>
<dbReference type="PANTHER" id="PTHR45436:SF5">
    <property type="entry name" value="SENSOR HISTIDINE KINASE TRCS"/>
    <property type="match status" value="1"/>
</dbReference>
<dbReference type="PANTHER" id="PTHR45436">
    <property type="entry name" value="SENSOR HISTIDINE KINASE YKOH"/>
    <property type="match status" value="1"/>
</dbReference>
<dbReference type="InterPro" id="IPR050428">
    <property type="entry name" value="TCS_sensor_his_kinase"/>
</dbReference>
<sequence>MLVTATVVTVAHRYWFYIGWFDWRGFEICDDTVYGVCGTVQRNSPVSSITLYLLTIAAILLLARPVGRWVLAPVRDVIPLVDQVGPQNLGLRIPDERRRDRELTALTASVNAMLTRLAAGYEGQRIFAANASHELRTPLALQRMIIEVSMTESLTAEQSALVTAQLLQANERSERIIEGLLTLSQAEQGIVAHTPQHLDTIVAETITAHRPEAETLKIDITCAVRPGKVTGDRILLERLVRNLVHNALKYNHPGGTVHVDVDGTGTLTVTNTGPIVPATELGRLFEPFTRLHGDRVDHSGGSGLGLAIVRAIVRSHGGTIDAAPNPDGGLRMTVRLPPSTS</sequence>
<evidence type="ECO:0000256" key="2">
    <source>
        <dbReference type="ARBA" id="ARBA00004236"/>
    </source>
</evidence>
<evidence type="ECO:0000256" key="3">
    <source>
        <dbReference type="ARBA" id="ARBA00012438"/>
    </source>
</evidence>
<dbReference type="SMART" id="SM00388">
    <property type="entry name" value="HisKA"/>
    <property type="match status" value="1"/>
</dbReference>
<dbReference type="SUPFAM" id="SSF47384">
    <property type="entry name" value="Homodimeric domain of signal transducing histidine kinase"/>
    <property type="match status" value="1"/>
</dbReference>
<evidence type="ECO:0000256" key="9">
    <source>
        <dbReference type="ARBA" id="ARBA00023012"/>
    </source>
</evidence>
<dbReference type="SMART" id="SM00387">
    <property type="entry name" value="HATPase_c"/>
    <property type="match status" value="1"/>
</dbReference>
<evidence type="ECO:0000256" key="6">
    <source>
        <dbReference type="ARBA" id="ARBA00022692"/>
    </source>
</evidence>
<dbReference type="Gene3D" id="1.10.287.130">
    <property type="match status" value="1"/>
</dbReference>
<evidence type="ECO:0000256" key="8">
    <source>
        <dbReference type="ARBA" id="ARBA00022989"/>
    </source>
</evidence>
<dbReference type="Proteomes" id="UP000612282">
    <property type="component" value="Unassembled WGS sequence"/>
</dbReference>
<evidence type="ECO:0000259" key="12">
    <source>
        <dbReference type="PROSITE" id="PS50885"/>
    </source>
</evidence>
<dbReference type="InterPro" id="IPR036097">
    <property type="entry name" value="HisK_dim/P_sf"/>
</dbReference>
<organism evidence="13 14">
    <name type="scientific">Actinoplanes couchii</name>
    <dbReference type="NCBI Taxonomy" id="403638"/>
    <lineage>
        <taxon>Bacteria</taxon>
        <taxon>Bacillati</taxon>
        <taxon>Actinomycetota</taxon>
        <taxon>Actinomycetes</taxon>
        <taxon>Micromonosporales</taxon>
        <taxon>Micromonosporaceae</taxon>
        <taxon>Actinoplanes</taxon>
    </lineage>
</organism>